<name>A0A3G5AJW3_9VIRU</name>
<accession>A0A3G5AJW3</accession>
<sequence>MDLSCLITSSVSRDIDNDIFITNKFEERTLNPFVTPLLFSLNLVRYGLVVCGVSKPFPDQDVICCWLEYSPGVSIDAISIDLVSFRQEINSLFQLTKYIIDLDLFEYILT</sequence>
<proteinExistence type="predicted"/>
<evidence type="ECO:0000313" key="1">
    <source>
        <dbReference type="EMBL" id="AYV86921.1"/>
    </source>
</evidence>
<protein>
    <submittedName>
        <fullName evidence="1">Uncharacterized protein</fullName>
    </submittedName>
</protein>
<dbReference type="EMBL" id="MK072520">
    <property type="protein sequence ID" value="AYV86921.1"/>
    <property type="molecule type" value="Genomic_DNA"/>
</dbReference>
<gene>
    <name evidence="1" type="ORF">Sylvanvirus14_6</name>
</gene>
<organism evidence="1">
    <name type="scientific">Sylvanvirus sp</name>
    <dbReference type="NCBI Taxonomy" id="2487774"/>
    <lineage>
        <taxon>Viruses</taxon>
    </lineage>
</organism>
<reference evidence="1" key="1">
    <citation type="submission" date="2018-10" db="EMBL/GenBank/DDBJ databases">
        <title>Hidden diversity of soil giant viruses.</title>
        <authorList>
            <person name="Schulz F."/>
            <person name="Alteio L."/>
            <person name="Goudeau D."/>
            <person name="Ryan E.M."/>
            <person name="Malmstrom R.R."/>
            <person name="Blanchard J."/>
            <person name="Woyke T."/>
        </authorList>
    </citation>
    <scope>NUCLEOTIDE SEQUENCE</scope>
    <source>
        <strain evidence="1">SYV1</strain>
    </source>
</reference>